<dbReference type="Proteomes" id="UP001319060">
    <property type="component" value="Unassembled WGS sequence"/>
</dbReference>
<evidence type="ECO:0000256" key="3">
    <source>
        <dbReference type="ARBA" id="ARBA00022801"/>
    </source>
</evidence>
<organism evidence="6 7">
    <name type="scientific">Fictibacillus barbaricus</name>
    <dbReference type="NCBI Taxonomy" id="182136"/>
    <lineage>
        <taxon>Bacteria</taxon>
        <taxon>Bacillati</taxon>
        <taxon>Bacillota</taxon>
        <taxon>Bacilli</taxon>
        <taxon>Bacillales</taxon>
        <taxon>Fictibacillaceae</taxon>
        <taxon>Fictibacillus</taxon>
    </lineage>
</organism>
<dbReference type="CDD" id="cd10815">
    <property type="entry name" value="GH38N_AMII_EcMngB_like"/>
    <property type="match status" value="1"/>
</dbReference>
<dbReference type="SUPFAM" id="SSF88688">
    <property type="entry name" value="Families 57/38 glycoside transferase middle domain"/>
    <property type="match status" value="1"/>
</dbReference>
<protein>
    <submittedName>
        <fullName evidence="6">Alpha-mannosidase</fullName>
    </submittedName>
</protein>
<dbReference type="Pfam" id="PF09261">
    <property type="entry name" value="Alpha-mann_mid"/>
    <property type="match status" value="1"/>
</dbReference>
<dbReference type="Pfam" id="PF17677">
    <property type="entry name" value="Glyco_hydro38C2"/>
    <property type="match status" value="1"/>
</dbReference>
<dbReference type="Gene3D" id="2.70.98.30">
    <property type="entry name" value="Golgi alpha-mannosidase II, domain 4"/>
    <property type="match status" value="1"/>
</dbReference>
<dbReference type="SUPFAM" id="SSF74650">
    <property type="entry name" value="Galactose mutarotase-like"/>
    <property type="match status" value="1"/>
</dbReference>
<dbReference type="InterPro" id="IPR027291">
    <property type="entry name" value="Glyco_hydro_38_N_sf"/>
</dbReference>
<dbReference type="InterPro" id="IPR015341">
    <property type="entry name" value="Glyco_hydro_38_cen"/>
</dbReference>
<dbReference type="Pfam" id="PF07748">
    <property type="entry name" value="Glyco_hydro_38C"/>
    <property type="match status" value="1"/>
</dbReference>
<dbReference type="RefSeq" id="WP_188400925.1">
    <property type="nucleotide sequence ID" value="NZ_BMCE01000001.1"/>
</dbReference>
<evidence type="ECO:0000259" key="5">
    <source>
        <dbReference type="SMART" id="SM00872"/>
    </source>
</evidence>
<dbReference type="InterPro" id="IPR041147">
    <property type="entry name" value="GH38_C"/>
</dbReference>
<comment type="caution">
    <text evidence="6">The sequence shown here is derived from an EMBL/GenBank/DDBJ whole genome shotgun (WGS) entry which is preliminary data.</text>
</comment>
<keyword evidence="3" id="KW-0378">Hydrolase</keyword>
<dbReference type="Pfam" id="PF01074">
    <property type="entry name" value="Glyco_hydro_38N"/>
    <property type="match status" value="1"/>
</dbReference>
<feature type="domain" description="Glycoside hydrolase family 38 central" evidence="5">
    <location>
        <begin position="287"/>
        <end position="357"/>
    </location>
</feature>
<dbReference type="SMART" id="SM00872">
    <property type="entry name" value="Alpha-mann_mid"/>
    <property type="match status" value="1"/>
</dbReference>
<keyword evidence="7" id="KW-1185">Reference proteome</keyword>
<dbReference type="EMBL" id="JAFHKS010000044">
    <property type="protein sequence ID" value="MBN3546617.1"/>
    <property type="molecule type" value="Genomic_DNA"/>
</dbReference>
<dbReference type="InterPro" id="IPR037094">
    <property type="entry name" value="Glyco_hydro_38_cen_sf"/>
</dbReference>
<evidence type="ECO:0000256" key="1">
    <source>
        <dbReference type="ARBA" id="ARBA00009792"/>
    </source>
</evidence>
<evidence type="ECO:0000313" key="7">
    <source>
        <dbReference type="Proteomes" id="UP001319060"/>
    </source>
</evidence>
<dbReference type="InterPro" id="IPR011682">
    <property type="entry name" value="Glyco_hydro_38_C"/>
</dbReference>
<dbReference type="InterPro" id="IPR000602">
    <property type="entry name" value="Glyco_hydro_38_N"/>
</dbReference>
<dbReference type="PANTHER" id="PTHR46017:SF2">
    <property type="entry name" value="MANNOSYLGLYCERATE HYDROLASE"/>
    <property type="match status" value="1"/>
</dbReference>
<dbReference type="SUPFAM" id="SSF88713">
    <property type="entry name" value="Glycoside hydrolase/deacetylase"/>
    <property type="match status" value="1"/>
</dbReference>
<keyword evidence="4" id="KW-0326">Glycosidase</keyword>
<name>A0ABS2ZGX1_9BACL</name>
<proteinExistence type="inferred from homology"/>
<dbReference type="InterPro" id="IPR028995">
    <property type="entry name" value="Glyco_hydro_57/38_cen_sf"/>
</dbReference>
<keyword evidence="2" id="KW-0479">Metal-binding</keyword>
<evidence type="ECO:0000256" key="4">
    <source>
        <dbReference type="ARBA" id="ARBA00023295"/>
    </source>
</evidence>
<accession>A0ABS2ZGX1</accession>
<dbReference type="InterPro" id="IPR011330">
    <property type="entry name" value="Glyco_hydro/deAcase_b/a-brl"/>
</dbReference>
<comment type="similarity">
    <text evidence="1">Belongs to the glycosyl hydrolase 38 family.</text>
</comment>
<evidence type="ECO:0000256" key="2">
    <source>
        <dbReference type="ARBA" id="ARBA00022723"/>
    </source>
</evidence>
<gene>
    <name evidence="6" type="ORF">JYA64_15020</name>
</gene>
<dbReference type="PANTHER" id="PTHR46017">
    <property type="entry name" value="ALPHA-MANNOSIDASE 2C1"/>
    <property type="match status" value="1"/>
</dbReference>
<dbReference type="Gene3D" id="1.20.1270.50">
    <property type="entry name" value="Glycoside hydrolase family 38, central domain"/>
    <property type="match status" value="1"/>
</dbReference>
<evidence type="ECO:0000313" key="6">
    <source>
        <dbReference type="EMBL" id="MBN3546617.1"/>
    </source>
</evidence>
<dbReference type="Gene3D" id="3.20.110.10">
    <property type="entry name" value="Glycoside hydrolase 38, N terminal domain"/>
    <property type="match status" value="1"/>
</dbReference>
<reference evidence="6 7" key="1">
    <citation type="submission" date="2021-01" db="EMBL/GenBank/DDBJ databases">
        <title>Genome Sequencing of Type Strains.</title>
        <authorList>
            <person name="Lemaire J.F."/>
            <person name="Inderbitzin P."/>
            <person name="Collins S.B."/>
            <person name="Wespe N."/>
            <person name="Knight-Connoni V."/>
        </authorList>
    </citation>
    <scope>NUCLEOTIDE SEQUENCE [LARGE SCALE GENOMIC DNA]</scope>
    <source>
        <strain evidence="6 7">DSM 14730</strain>
    </source>
</reference>
<dbReference type="InterPro" id="IPR011013">
    <property type="entry name" value="Gal_mutarotase_sf_dom"/>
</dbReference>
<sequence length="887" mass="101679">MKQKKVYVVPHSHWDREWYFTIEDSNLLLVENMDRLLDVMDNDPEYTGYVFDAQSSIIDEYLKIRPEEKERLSKLITEKRIFVGPWYTQADSLLVNRESLIRNLMYGTRIAEKMGHSMNVGYLPDIFGQNTYLPSMFKEFDIDYSVLQRGIYTDQLNGDLNFTWKSPDGESVKANNIYFGYGPGKFLAADDEYLEERLLPILEKIADLNENTNNLLLPAGGDQVLVREHFPETVKKLNEIDMKHEYMLSDYETFMKDTWEEGNFENVIEGELIATQKSRIHNTIRSQRYNIKKLNDIAEEKVIHELEPLASLASTIGFKYPQKWIDEMWKMLFDVHAHDSIGGCNSDDTNQEIINRLTKVIRIADGCLNLLKKQMTEAVSRKLGKDSIFIVFHLLPKALEGSQKVVLFTKEKEFGVRDLDGKIVALDVLNQKYISGGKTIVVTAEGEKEVEAPGYYRNEVMLREVRLPAMGYETFEVVEGGENDVLSHKFLNNRLIENENFLIFEENGALNLVVKSTEQTISDFMRFENVADAGDSYDFSPLEGDKGIYSEKVLSCYVKASAGTEFMEVVHVLNVPANLEDRKIVNISKGLTVVTRFEIRKGEDFIRVTHDIQNDVKDHRVRVLLKTSIESPEHSFGDQGFSLIQRPTVNPYMENWREQKFAEAPVPIYPLENMAGATDGKLTAAVVTKGIKEYQLIKETGELALTLFRSVGLLGRDNLAWRPGRASGINNKVVYTPDAQMQGKMKFEYAIHVGKGHDVKQLFKFVDQYRGHSVSYQKQSLNTFEERLDRFEIPYPVDVLPARFSLFESTGEVFLSTMKKAHDDNSVILRLFNPSEEEQTVTLLSEYIQSVSQAKLNEKGVIDVKDEVTVRPKGYVTLKLFMKENVL</sequence>